<dbReference type="PROSITE" id="PS51257">
    <property type="entry name" value="PROKAR_LIPOPROTEIN"/>
    <property type="match status" value="1"/>
</dbReference>
<accession>A0A0W8FTM3</accession>
<name>A0A0W8FTM3_9ZZZZ</name>
<dbReference type="AlphaFoldDB" id="A0A0W8FTM3"/>
<reference evidence="1" key="1">
    <citation type="journal article" date="2015" name="Proc. Natl. Acad. Sci. U.S.A.">
        <title>Networks of energetic and metabolic interactions define dynamics in microbial communities.</title>
        <authorList>
            <person name="Embree M."/>
            <person name="Liu J.K."/>
            <person name="Al-Bassam M.M."/>
            <person name="Zengler K."/>
        </authorList>
    </citation>
    <scope>NUCLEOTIDE SEQUENCE</scope>
</reference>
<evidence type="ECO:0000313" key="1">
    <source>
        <dbReference type="EMBL" id="KUG24231.1"/>
    </source>
</evidence>
<sequence>MLKTKSIFILLILSFVMLFLSVGCQTIPQTQKINETNLPQIIAPVIQNRMVQWE</sequence>
<gene>
    <name evidence="1" type="ORF">ASZ90_005951</name>
</gene>
<dbReference type="EMBL" id="LNQE01000856">
    <property type="protein sequence ID" value="KUG24231.1"/>
    <property type="molecule type" value="Genomic_DNA"/>
</dbReference>
<proteinExistence type="predicted"/>
<organism evidence="1">
    <name type="scientific">hydrocarbon metagenome</name>
    <dbReference type="NCBI Taxonomy" id="938273"/>
    <lineage>
        <taxon>unclassified sequences</taxon>
        <taxon>metagenomes</taxon>
        <taxon>ecological metagenomes</taxon>
    </lineage>
</organism>
<comment type="caution">
    <text evidence="1">The sequence shown here is derived from an EMBL/GenBank/DDBJ whole genome shotgun (WGS) entry which is preliminary data.</text>
</comment>
<protein>
    <submittedName>
        <fullName evidence="1">Uncharacterized protein</fullName>
    </submittedName>
</protein>